<dbReference type="InterPro" id="IPR003593">
    <property type="entry name" value="AAA+_ATPase"/>
</dbReference>
<gene>
    <name evidence="11" type="ORF">ISALK_07835</name>
</gene>
<dbReference type="NCBIfam" id="TIGR01186">
    <property type="entry name" value="proV"/>
    <property type="match status" value="1"/>
</dbReference>
<reference evidence="11 12" key="1">
    <citation type="submission" date="2019-04" db="EMBL/GenBank/DDBJ databases">
        <title>Isachenkonia alkalipeptolytica gen. nov. sp. nov. a new anaerobic, alkiliphilic organothrophic bacterium capable to reduce synthesized ferrihydrite isolated from a soda lake.</title>
        <authorList>
            <person name="Toshchakov S.V."/>
            <person name="Zavarzina D.G."/>
            <person name="Zhilina T.N."/>
            <person name="Kostrikina N.A."/>
            <person name="Kublanov I.V."/>
        </authorList>
    </citation>
    <scope>NUCLEOTIDE SEQUENCE [LARGE SCALE GENOMIC DNA]</scope>
    <source>
        <strain evidence="11 12">Z-1701</strain>
    </source>
</reference>
<evidence type="ECO:0000256" key="1">
    <source>
        <dbReference type="ARBA" id="ARBA00005417"/>
    </source>
</evidence>
<dbReference type="Pfam" id="PF00005">
    <property type="entry name" value="ABC_tran"/>
    <property type="match status" value="1"/>
</dbReference>
<dbReference type="RefSeq" id="WP_160720936.1">
    <property type="nucleotide sequence ID" value="NZ_SUMG01000007.1"/>
</dbReference>
<dbReference type="CDD" id="cd02205">
    <property type="entry name" value="CBS_pair_SF"/>
    <property type="match status" value="1"/>
</dbReference>
<dbReference type="InterPro" id="IPR046342">
    <property type="entry name" value="CBS_dom_sf"/>
</dbReference>
<keyword evidence="4 8" id="KW-0547">Nucleotide-binding</keyword>
<dbReference type="InterPro" id="IPR027417">
    <property type="entry name" value="P-loop_NTPase"/>
</dbReference>
<keyword evidence="8" id="KW-1003">Cell membrane</keyword>
<keyword evidence="5 8" id="KW-0067">ATP-binding</keyword>
<dbReference type="InterPro" id="IPR000644">
    <property type="entry name" value="CBS_dom"/>
</dbReference>
<sequence>MIKIEEVVKKYPGMQRPAVDKLNMSIEEGEICTFVGPSGCGKTTTLKMINRIIEPSGGKIYVNGENVIDQNANELRKKIGYVIQKTGLFPHYSVFDNIAIVPRLLGWEEEKVEKRVVELLKLMNLDPDENRDKFPKALSGGQSQRVGVARAMAADPPVMLMDEPFGAVDPITRNQLQNEFLKLQKKVKKTICFVTHDIDEAIKMGDKIAIMNEGKLVQFDTPENILFNPANEFVEQFVGSDRSLKVLNLLRVTEVMRKNIKRVKDTAGIDEIEKYFKHPDKNRILIHNDEKEVVGYLAKEDWNKLSSAKGWNKGIRMFPISLNEHNTLKDAMSDMLQHNIAALPVMGKEDEFLGIVTFSDIRSYIGEAYEENDSEENEVL</sequence>
<dbReference type="GO" id="GO:0005524">
    <property type="term" value="F:ATP binding"/>
    <property type="evidence" value="ECO:0007669"/>
    <property type="project" value="UniProtKB-UniRule"/>
</dbReference>
<dbReference type="FunFam" id="3.40.50.300:FF:000425">
    <property type="entry name" value="Probable ABC transporter, ATP-binding subunit"/>
    <property type="match status" value="1"/>
</dbReference>
<keyword evidence="8" id="KW-0472">Membrane</keyword>
<dbReference type="PROSITE" id="PS50893">
    <property type="entry name" value="ABC_TRANSPORTER_2"/>
    <property type="match status" value="1"/>
</dbReference>
<dbReference type="InterPro" id="IPR003439">
    <property type="entry name" value="ABC_transporter-like_ATP-bd"/>
</dbReference>
<dbReference type="InterPro" id="IPR005892">
    <property type="entry name" value="Gly-betaine_transp_ATP-bd"/>
</dbReference>
<evidence type="ECO:0000256" key="6">
    <source>
        <dbReference type="ARBA" id="ARBA00023122"/>
    </source>
</evidence>
<dbReference type="PANTHER" id="PTHR43117:SF4">
    <property type="entry name" value="OSMOPROTECTANT IMPORT ATP-BINDING PROTEIN OSMV"/>
    <property type="match status" value="1"/>
</dbReference>
<feature type="domain" description="ABC transporter" evidence="9">
    <location>
        <begin position="2"/>
        <end position="238"/>
    </location>
</feature>
<comment type="similarity">
    <text evidence="1 8">Belongs to the ABC transporter superfamily.</text>
</comment>
<dbReference type="Gene3D" id="3.10.580.10">
    <property type="entry name" value="CBS-domain"/>
    <property type="match status" value="1"/>
</dbReference>
<dbReference type="SMART" id="SM00382">
    <property type="entry name" value="AAA"/>
    <property type="match status" value="1"/>
</dbReference>
<dbReference type="PROSITE" id="PS51371">
    <property type="entry name" value="CBS"/>
    <property type="match status" value="1"/>
</dbReference>
<comment type="subcellular location">
    <subcellularLocation>
        <location evidence="8">Cell inner membrane</location>
        <topology evidence="8">Peripheral membrane protein</topology>
    </subcellularLocation>
</comment>
<dbReference type="GO" id="GO:0016887">
    <property type="term" value="F:ATP hydrolysis activity"/>
    <property type="evidence" value="ECO:0007669"/>
    <property type="project" value="UniProtKB-UniRule"/>
</dbReference>
<dbReference type="SMART" id="SM00116">
    <property type="entry name" value="CBS"/>
    <property type="match status" value="1"/>
</dbReference>
<evidence type="ECO:0000259" key="9">
    <source>
        <dbReference type="PROSITE" id="PS50893"/>
    </source>
</evidence>
<dbReference type="EC" id="7.6.2.9" evidence="8"/>
<evidence type="ECO:0000259" key="10">
    <source>
        <dbReference type="PROSITE" id="PS51371"/>
    </source>
</evidence>
<protein>
    <recommendedName>
        <fullName evidence="8">Quaternary amine transport ATP-binding protein</fullName>
        <ecNumber evidence="8">7.6.2.9</ecNumber>
    </recommendedName>
</protein>
<keyword evidence="6 7" id="KW-0129">CBS domain</keyword>
<evidence type="ECO:0000256" key="3">
    <source>
        <dbReference type="ARBA" id="ARBA00022737"/>
    </source>
</evidence>
<accession>A0AA44BEP9</accession>
<keyword evidence="2 8" id="KW-0813">Transport</keyword>
<organism evidence="11 12">
    <name type="scientific">Isachenkonia alkalipeptolytica</name>
    <dbReference type="NCBI Taxonomy" id="2565777"/>
    <lineage>
        <taxon>Bacteria</taxon>
        <taxon>Bacillati</taxon>
        <taxon>Bacillota</taxon>
        <taxon>Clostridia</taxon>
        <taxon>Eubacteriales</taxon>
        <taxon>Clostridiaceae</taxon>
        <taxon>Isachenkonia</taxon>
    </lineage>
</organism>
<keyword evidence="8" id="KW-0997">Cell inner membrane</keyword>
<dbReference type="Gene3D" id="3.40.50.300">
    <property type="entry name" value="P-loop containing nucleotide triphosphate hydrolases"/>
    <property type="match status" value="1"/>
</dbReference>
<dbReference type="Pfam" id="PF00571">
    <property type="entry name" value="CBS"/>
    <property type="match status" value="1"/>
</dbReference>
<dbReference type="GO" id="GO:0005886">
    <property type="term" value="C:plasma membrane"/>
    <property type="evidence" value="ECO:0007669"/>
    <property type="project" value="UniProtKB-SubCell"/>
</dbReference>
<comment type="caution">
    <text evidence="11">The sequence shown here is derived from an EMBL/GenBank/DDBJ whole genome shotgun (WGS) entry which is preliminary data.</text>
</comment>
<dbReference type="PANTHER" id="PTHR43117">
    <property type="entry name" value="OSMOPROTECTANT IMPORT ATP-BINDING PROTEIN OSMV"/>
    <property type="match status" value="1"/>
</dbReference>
<evidence type="ECO:0000313" key="11">
    <source>
        <dbReference type="EMBL" id="NBG88410.1"/>
    </source>
</evidence>
<dbReference type="SUPFAM" id="SSF54631">
    <property type="entry name" value="CBS-domain pair"/>
    <property type="match status" value="1"/>
</dbReference>
<evidence type="ECO:0000256" key="8">
    <source>
        <dbReference type="RuleBase" id="RU369116"/>
    </source>
</evidence>
<keyword evidence="12" id="KW-1185">Reference proteome</keyword>
<evidence type="ECO:0000256" key="5">
    <source>
        <dbReference type="ARBA" id="ARBA00022840"/>
    </source>
</evidence>
<dbReference type="SUPFAM" id="SSF52540">
    <property type="entry name" value="P-loop containing nucleoside triphosphate hydrolases"/>
    <property type="match status" value="1"/>
</dbReference>
<dbReference type="Proteomes" id="UP000449710">
    <property type="component" value="Unassembled WGS sequence"/>
</dbReference>
<evidence type="ECO:0000313" key="12">
    <source>
        <dbReference type="Proteomes" id="UP000449710"/>
    </source>
</evidence>
<dbReference type="GO" id="GO:0006865">
    <property type="term" value="P:amino acid transport"/>
    <property type="evidence" value="ECO:0007669"/>
    <property type="project" value="UniProtKB-UniRule"/>
</dbReference>
<dbReference type="GO" id="GO:0031460">
    <property type="term" value="P:glycine betaine transport"/>
    <property type="evidence" value="ECO:0007669"/>
    <property type="project" value="InterPro"/>
</dbReference>
<evidence type="ECO:0000256" key="4">
    <source>
        <dbReference type="ARBA" id="ARBA00022741"/>
    </source>
</evidence>
<evidence type="ECO:0000256" key="7">
    <source>
        <dbReference type="PROSITE-ProRule" id="PRU00703"/>
    </source>
</evidence>
<comment type="catalytic activity">
    <reaction evidence="8">
        <text>a quaternary ammonium(out) + ATP + H2O = a quaternary ammonium(in) + ADP + phosphate + H(+)</text>
        <dbReference type="Rhea" id="RHEA:11036"/>
        <dbReference type="ChEBI" id="CHEBI:15377"/>
        <dbReference type="ChEBI" id="CHEBI:15378"/>
        <dbReference type="ChEBI" id="CHEBI:30616"/>
        <dbReference type="ChEBI" id="CHEBI:35267"/>
        <dbReference type="ChEBI" id="CHEBI:43474"/>
        <dbReference type="ChEBI" id="CHEBI:456216"/>
    </reaction>
</comment>
<proteinExistence type="inferred from homology"/>
<dbReference type="AlphaFoldDB" id="A0AA44BEP9"/>
<dbReference type="EMBL" id="SUMG01000007">
    <property type="protein sequence ID" value="NBG88410.1"/>
    <property type="molecule type" value="Genomic_DNA"/>
</dbReference>
<name>A0AA44BEP9_9CLOT</name>
<dbReference type="PROSITE" id="PS00211">
    <property type="entry name" value="ABC_TRANSPORTER_1"/>
    <property type="match status" value="1"/>
</dbReference>
<evidence type="ECO:0000256" key="2">
    <source>
        <dbReference type="ARBA" id="ARBA00022448"/>
    </source>
</evidence>
<dbReference type="GO" id="GO:0015418">
    <property type="term" value="F:ABC-type quaternary ammonium compound transporting activity"/>
    <property type="evidence" value="ECO:0007669"/>
    <property type="project" value="UniProtKB-EC"/>
</dbReference>
<dbReference type="InterPro" id="IPR017871">
    <property type="entry name" value="ABC_transporter-like_CS"/>
</dbReference>
<comment type="subunit">
    <text evidence="8">The complex is probably composed of two ATP-binding proteins, two transmembrane proteins and a solute-binding protein.</text>
</comment>
<keyword evidence="3" id="KW-0677">Repeat</keyword>
<feature type="domain" description="CBS" evidence="10">
    <location>
        <begin position="315"/>
        <end position="374"/>
    </location>
</feature>